<dbReference type="InterPro" id="IPR037523">
    <property type="entry name" value="VOC_core"/>
</dbReference>
<evidence type="ECO:0000313" key="2">
    <source>
        <dbReference type="EMBL" id="MBB5042403.1"/>
    </source>
</evidence>
<dbReference type="SUPFAM" id="SSF54593">
    <property type="entry name" value="Glyoxalase/Bleomycin resistance protein/Dihydroxybiphenyl dioxygenase"/>
    <property type="match status" value="1"/>
</dbReference>
<dbReference type="PANTHER" id="PTHR34109">
    <property type="entry name" value="BNAUNNG04460D PROTEIN-RELATED"/>
    <property type="match status" value="1"/>
</dbReference>
<dbReference type="InterPro" id="IPR004360">
    <property type="entry name" value="Glyas_Fos-R_dOase_dom"/>
</dbReference>
<dbReference type="CDD" id="cd07246">
    <property type="entry name" value="VOC_like"/>
    <property type="match status" value="1"/>
</dbReference>
<evidence type="ECO:0000259" key="1">
    <source>
        <dbReference type="PROSITE" id="PS51819"/>
    </source>
</evidence>
<gene>
    <name evidence="2" type="ORF">HNQ66_001799</name>
</gene>
<dbReference type="Proteomes" id="UP000535406">
    <property type="component" value="Unassembled WGS sequence"/>
</dbReference>
<dbReference type="Pfam" id="PF00903">
    <property type="entry name" value="Glyoxalase"/>
    <property type="match status" value="1"/>
</dbReference>
<name>A0A7W7YU91_9HYPH</name>
<dbReference type="AlphaFoldDB" id="A0A7W7YU91"/>
<dbReference type="PANTHER" id="PTHR34109:SF1">
    <property type="entry name" value="VOC DOMAIN-CONTAINING PROTEIN"/>
    <property type="match status" value="1"/>
</dbReference>
<sequence>MTVPYRPTGHAAVSPYLLVSDAAGLVDFLKQAFDGREISRIERTDGTIMHAAVAIDDSVVMVGSRNVTFQNSTHLYVSDVDETYRKCLALGAESLSEPGTFGYGDRSAGIRDAFGNVWWLGTHMGEKV</sequence>
<reference evidence="2 3" key="1">
    <citation type="submission" date="2020-08" db="EMBL/GenBank/DDBJ databases">
        <title>Genomic Encyclopedia of Type Strains, Phase IV (KMG-IV): sequencing the most valuable type-strain genomes for metagenomic binning, comparative biology and taxonomic classification.</title>
        <authorList>
            <person name="Goeker M."/>
        </authorList>
    </citation>
    <scope>NUCLEOTIDE SEQUENCE [LARGE SCALE GENOMIC DNA]</scope>
    <source>
        <strain evidence="2 3">DSM 21319</strain>
    </source>
</reference>
<protein>
    <submittedName>
        <fullName evidence="2">Putative glyoxalase superfamily protein PhnB</fullName>
    </submittedName>
</protein>
<feature type="domain" description="VOC" evidence="1">
    <location>
        <begin position="7"/>
        <end position="123"/>
    </location>
</feature>
<comment type="caution">
    <text evidence="2">The sequence shown here is derived from an EMBL/GenBank/DDBJ whole genome shotgun (WGS) entry which is preliminary data.</text>
</comment>
<dbReference type="RefSeq" id="WP_184143208.1">
    <property type="nucleotide sequence ID" value="NZ_JACHIK010000004.1"/>
</dbReference>
<evidence type="ECO:0000313" key="3">
    <source>
        <dbReference type="Proteomes" id="UP000535406"/>
    </source>
</evidence>
<dbReference type="PROSITE" id="PS51819">
    <property type="entry name" value="VOC"/>
    <property type="match status" value="1"/>
</dbReference>
<dbReference type="Gene3D" id="3.10.180.10">
    <property type="entry name" value="2,3-Dihydroxybiphenyl 1,2-Dioxygenase, domain 1"/>
    <property type="match status" value="1"/>
</dbReference>
<organism evidence="2 3">
    <name type="scientific">Shinella fusca</name>
    <dbReference type="NCBI Taxonomy" id="544480"/>
    <lineage>
        <taxon>Bacteria</taxon>
        <taxon>Pseudomonadati</taxon>
        <taxon>Pseudomonadota</taxon>
        <taxon>Alphaproteobacteria</taxon>
        <taxon>Hyphomicrobiales</taxon>
        <taxon>Rhizobiaceae</taxon>
        <taxon>Shinella</taxon>
    </lineage>
</organism>
<accession>A0A7W7YU91</accession>
<dbReference type="EMBL" id="JACHIK010000004">
    <property type="protein sequence ID" value="MBB5042403.1"/>
    <property type="molecule type" value="Genomic_DNA"/>
</dbReference>
<proteinExistence type="predicted"/>
<dbReference type="InterPro" id="IPR029068">
    <property type="entry name" value="Glyas_Bleomycin-R_OHBP_Dase"/>
</dbReference>
<keyword evidence="3" id="KW-1185">Reference proteome</keyword>